<keyword evidence="2" id="KW-0732">Signal</keyword>
<keyword evidence="4" id="KW-1185">Reference proteome</keyword>
<comment type="caution">
    <text evidence="3">The sequence shown here is derived from an EMBL/GenBank/DDBJ whole genome shotgun (WGS) entry which is preliminary data.</text>
</comment>
<feature type="signal peptide" evidence="2">
    <location>
        <begin position="1"/>
        <end position="25"/>
    </location>
</feature>
<feature type="chain" id="PRO_5039510513" description="Lipoprotein" evidence="2">
    <location>
        <begin position="26"/>
        <end position="202"/>
    </location>
</feature>
<organism evidence="3 4">
    <name type="scientific">Streptomyces roseolilacinus</name>
    <dbReference type="NCBI Taxonomy" id="66904"/>
    <lineage>
        <taxon>Bacteria</taxon>
        <taxon>Bacillati</taxon>
        <taxon>Actinomycetota</taxon>
        <taxon>Actinomycetes</taxon>
        <taxon>Kitasatosporales</taxon>
        <taxon>Streptomycetaceae</taxon>
        <taxon>Streptomyces</taxon>
    </lineage>
</organism>
<name>A0A918B674_9ACTN</name>
<dbReference type="PROSITE" id="PS51318">
    <property type="entry name" value="TAT"/>
    <property type="match status" value="1"/>
</dbReference>
<protein>
    <recommendedName>
        <fullName evidence="5">Lipoprotein</fullName>
    </recommendedName>
</protein>
<evidence type="ECO:0000256" key="2">
    <source>
        <dbReference type="SAM" id="SignalP"/>
    </source>
</evidence>
<dbReference type="RefSeq" id="WP_189538247.1">
    <property type="nucleotide sequence ID" value="NZ_BMSV01000019.1"/>
</dbReference>
<proteinExistence type="predicted"/>
<sequence>MGRTGLTRRRALAAATVAGVAGALAGCTGPDSGGGGAAHPSAAERARRAEAALRRRSAAVSGGLLAGYDEALGVHPALGARLGPLREAAARHVAALAPRGERAPGTAAPGEASAGTASPAPAGTAVSGTASPAPRPGTGPFPRGVPAEPGAVLGELAALASRTSAAHTAALADAPPELARLLASVAAAGAAHAYLLDEGSRA</sequence>
<evidence type="ECO:0008006" key="5">
    <source>
        <dbReference type="Google" id="ProtNLM"/>
    </source>
</evidence>
<evidence type="ECO:0000313" key="4">
    <source>
        <dbReference type="Proteomes" id="UP000654123"/>
    </source>
</evidence>
<accession>A0A918B674</accession>
<reference evidence="3" key="1">
    <citation type="journal article" date="2014" name="Int. J. Syst. Evol. Microbiol.">
        <title>Complete genome sequence of Corynebacterium casei LMG S-19264T (=DSM 44701T), isolated from a smear-ripened cheese.</title>
        <authorList>
            <consortium name="US DOE Joint Genome Institute (JGI-PGF)"/>
            <person name="Walter F."/>
            <person name="Albersmeier A."/>
            <person name="Kalinowski J."/>
            <person name="Ruckert C."/>
        </authorList>
    </citation>
    <scope>NUCLEOTIDE SEQUENCE</scope>
    <source>
        <strain evidence="3">JCM 4335</strain>
    </source>
</reference>
<gene>
    <name evidence="3" type="ORF">GCM10010249_59240</name>
</gene>
<reference evidence="3" key="2">
    <citation type="submission" date="2020-09" db="EMBL/GenBank/DDBJ databases">
        <authorList>
            <person name="Sun Q."/>
            <person name="Ohkuma M."/>
        </authorList>
    </citation>
    <scope>NUCLEOTIDE SEQUENCE</scope>
    <source>
        <strain evidence="3">JCM 4335</strain>
    </source>
</reference>
<evidence type="ECO:0000313" key="3">
    <source>
        <dbReference type="EMBL" id="GGQ32777.1"/>
    </source>
</evidence>
<dbReference type="InterPro" id="IPR006311">
    <property type="entry name" value="TAT_signal"/>
</dbReference>
<dbReference type="AlphaFoldDB" id="A0A918B674"/>
<dbReference type="Proteomes" id="UP000654123">
    <property type="component" value="Unassembled WGS sequence"/>
</dbReference>
<feature type="compositionally biased region" description="Low complexity" evidence="1">
    <location>
        <begin position="97"/>
        <end position="128"/>
    </location>
</feature>
<dbReference type="PROSITE" id="PS51257">
    <property type="entry name" value="PROKAR_LIPOPROTEIN"/>
    <property type="match status" value="1"/>
</dbReference>
<evidence type="ECO:0000256" key="1">
    <source>
        <dbReference type="SAM" id="MobiDB-lite"/>
    </source>
</evidence>
<dbReference type="EMBL" id="BMSV01000019">
    <property type="protein sequence ID" value="GGQ32777.1"/>
    <property type="molecule type" value="Genomic_DNA"/>
</dbReference>
<feature type="region of interest" description="Disordered" evidence="1">
    <location>
        <begin position="97"/>
        <end position="148"/>
    </location>
</feature>